<dbReference type="STRING" id="393762.SAMN05660472_01329"/>
<keyword evidence="4" id="KW-0966">Cell projection</keyword>
<feature type="region of interest" description="Disordered" evidence="3">
    <location>
        <begin position="1"/>
        <end position="28"/>
    </location>
</feature>
<organism evidence="4 5">
    <name type="scientific">Natronincola ferrireducens</name>
    <dbReference type="NCBI Taxonomy" id="393762"/>
    <lineage>
        <taxon>Bacteria</taxon>
        <taxon>Bacillati</taxon>
        <taxon>Bacillota</taxon>
        <taxon>Clostridia</taxon>
        <taxon>Peptostreptococcales</taxon>
        <taxon>Natronincolaceae</taxon>
        <taxon>Natronincola</taxon>
    </lineage>
</organism>
<proteinExistence type="inferred from homology"/>
<dbReference type="Pfam" id="PF03963">
    <property type="entry name" value="FlgD"/>
    <property type="match status" value="1"/>
</dbReference>
<accession>A0A1G9C1T8</accession>
<evidence type="ECO:0000256" key="3">
    <source>
        <dbReference type="SAM" id="MobiDB-lite"/>
    </source>
</evidence>
<evidence type="ECO:0000256" key="2">
    <source>
        <dbReference type="ARBA" id="ARBA00022795"/>
    </source>
</evidence>
<keyword evidence="4" id="KW-0969">Cilium</keyword>
<keyword evidence="5" id="KW-1185">Reference proteome</keyword>
<sequence length="133" mass="15339">MSTINNTTEVEHRYRHTNKEEKPNNASNLDKDAFLNLLVTQLKNQDPLNPMEDRDFIAQMAQFSALEQMQNLNETVKTTKETISQHITMMNNNMVKSQTEIANILSEIKKGLEIGKEDLEDTNKEEEVEVEQS</sequence>
<gene>
    <name evidence="4" type="ORF">SAMN05660472_01329</name>
</gene>
<evidence type="ECO:0000313" key="4">
    <source>
        <dbReference type="EMBL" id="SDK45434.1"/>
    </source>
</evidence>
<evidence type="ECO:0000256" key="1">
    <source>
        <dbReference type="ARBA" id="ARBA00010577"/>
    </source>
</evidence>
<dbReference type="AlphaFoldDB" id="A0A1G9C1T8"/>
<keyword evidence="2" id="KW-1005">Bacterial flagellum biogenesis</keyword>
<dbReference type="Proteomes" id="UP000198718">
    <property type="component" value="Unassembled WGS sequence"/>
</dbReference>
<keyword evidence="4" id="KW-0282">Flagellum</keyword>
<name>A0A1G9C1T8_9FIRM</name>
<feature type="compositionally biased region" description="Basic and acidic residues" evidence="3">
    <location>
        <begin position="9"/>
        <end position="28"/>
    </location>
</feature>
<protein>
    <submittedName>
        <fullName evidence="4">Flagellar basal-body rod modification protein FlgD</fullName>
    </submittedName>
</protein>
<dbReference type="EMBL" id="FNFP01000002">
    <property type="protein sequence ID" value="SDK45434.1"/>
    <property type="molecule type" value="Genomic_DNA"/>
</dbReference>
<evidence type="ECO:0000313" key="5">
    <source>
        <dbReference type="Proteomes" id="UP000198718"/>
    </source>
</evidence>
<comment type="similarity">
    <text evidence="1">Belongs to the FlgD family.</text>
</comment>
<reference evidence="4 5" key="1">
    <citation type="submission" date="2016-10" db="EMBL/GenBank/DDBJ databases">
        <authorList>
            <person name="de Groot N.N."/>
        </authorList>
    </citation>
    <scope>NUCLEOTIDE SEQUENCE [LARGE SCALE GENOMIC DNA]</scope>
    <source>
        <strain evidence="4 5">DSM 18346</strain>
    </source>
</reference>
<dbReference type="RefSeq" id="WP_244269484.1">
    <property type="nucleotide sequence ID" value="NZ_FNFP01000002.1"/>
</dbReference>
<dbReference type="GO" id="GO:0044781">
    <property type="term" value="P:bacterial-type flagellum organization"/>
    <property type="evidence" value="ECO:0007669"/>
    <property type="project" value="UniProtKB-KW"/>
</dbReference>
<dbReference type="InterPro" id="IPR005648">
    <property type="entry name" value="FlgD"/>
</dbReference>